<evidence type="ECO:0000313" key="2">
    <source>
        <dbReference type="Proteomes" id="UP000070700"/>
    </source>
</evidence>
<dbReference type="Proteomes" id="UP000070700">
    <property type="component" value="Unassembled WGS sequence"/>
</dbReference>
<organism evidence="1 2">
    <name type="scientific">Mollisia scopiformis</name>
    <name type="common">Conifer needle endophyte fungus</name>
    <name type="synonym">Phialocephala scopiformis</name>
    <dbReference type="NCBI Taxonomy" id="149040"/>
    <lineage>
        <taxon>Eukaryota</taxon>
        <taxon>Fungi</taxon>
        <taxon>Dikarya</taxon>
        <taxon>Ascomycota</taxon>
        <taxon>Pezizomycotina</taxon>
        <taxon>Leotiomycetes</taxon>
        <taxon>Helotiales</taxon>
        <taxon>Mollisiaceae</taxon>
        <taxon>Mollisia</taxon>
    </lineage>
</organism>
<dbReference type="OrthoDB" id="626167at2759"/>
<proteinExistence type="predicted"/>
<dbReference type="GeneID" id="28815455"/>
<accession>A0A194XVV6</accession>
<evidence type="ECO:0000313" key="1">
    <source>
        <dbReference type="EMBL" id="KUJ24363.1"/>
    </source>
</evidence>
<sequence length="562" mass="62888">MASDSNPTIKVLLVPRFGVSQAIAGLRIVLTIGSARVEEGSVLVTSRTTVNQSFIPRGQIEASDQAGALSLQTKISTQDSTISWLVGRSTSGDVTLKYRTLPVSDTGSSTISKATGLYTDQRGLIGSGLAFLPTPPGDQIYRNIVEWDLSQAPAGTRALWTFGEGPAPVGRVGPSSILTESVYMVGAIHSNPPSPAIGSTSDSYGYYWFGDLPPNLEVIKDIHHAFFLKVTAFFEESSSADNPYRSFVLNTGKSKSSGGTSFLRSHIFAYDDQISQAEDYDLVRRMSYEISHLYVGPSVAAKDVDWLYEGIKNCLSIYMPFRNGFRTGHYFQWTMSTLCLRYYTSPLINLPLDELLKLVPTNAYAREQLEARAWSFVVGTDLKARRMSKLVRPIEDLGMRPLSKMRGDGKPHGIEQWMGMLEPLMGDELTRRYDDFIAGRPALLEVDLYHVRGPGTHYLKQVDQEFLDFGMDRKSFEYGIVMDLKSGSRAEEAGLREGDKLLWSSHQWKCVDHFDAEMEVSVERDGDEKKIKYWPRSHEKAKSWQMIKKDEEEDYVPPPTKT</sequence>
<dbReference type="RefSeq" id="XP_018078718.1">
    <property type="nucleotide sequence ID" value="XM_018205729.1"/>
</dbReference>
<gene>
    <name evidence="1" type="ORF">LY89DRAFT_19463</name>
</gene>
<name>A0A194XVV6_MOLSC</name>
<dbReference type="EMBL" id="KQ947404">
    <property type="protein sequence ID" value="KUJ24363.1"/>
    <property type="molecule type" value="Genomic_DNA"/>
</dbReference>
<dbReference type="KEGG" id="psco:LY89DRAFT_19463"/>
<dbReference type="InParanoid" id="A0A194XVV6"/>
<reference evidence="1 2" key="1">
    <citation type="submission" date="2015-10" db="EMBL/GenBank/DDBJ databases">
        <title>Full genome of DAOMC 229536 Phialocephala scopiformis, a fungal endophyte of spruce producing the potent anti-insectan compound rugulosin.</title>
        <authorList>
            <consortium name="DOE Joint Genome Institute"/>
            <person name="Walker A.K."/>
            <person name="Frasz S.L."/>
            <person name="Seifert K.A."/>
            <person name="Miller J.D."/>
            <person name="Mondo S.J."/>
            <person name="Labutti K."/>
            <person name="Lipzen A."/>
            <person name="Dockter R."/>
            <person name="Kennedy M."/>
            <person name="Grigoriev I.V."/>
            <person name="Spatafora J.W."/>
        </authorList>
    </citation>
    <scope>NUCLEOTIDE SEQUENCE [LARGE SCALE GENOMIC DNA]</scope>
    <source>
        <strain evidence="1 2">CBS 120377</strain>
    </source>
</reference>
<protein>
    <recommendedName>
        <fullName evidence="3">Peptidase M61 catalytic domain-containing protein</fullName>
    </recommendedName>
</protein>
<keyword evidence="2" id="KW-1185">Reference proteome</keyword>
<dbReference type="AlphaFoldDB" id="A0A194XVV6"/>
<evidence type="ECO:0008006" key="3">
    <source>
        <dbReference type="Google" id="ProtNLM"/>
    </source>
</evidence>